<keyword evidence="9" id="KW-0289">Folate biosynthesis</keyword>
<dbReference type="GO" id="GO:0016301">
    <property type="term" value="F:kinase activity"/>
    <property type="evidence" value="ECO:0007669"/>
    <property type="project" value="UniProtKB-KW"/>
</dbReference>
<dbReference type="InterPro" id="IPR000550">
    <property type="entry name" value="Hppk"/>
</dbReference>
<dbReference type="Proteomes" id="UP000194873">
    <property type="component" value="Unassembled WGS sequence"/>
</dbReference>
<protein>
    <recommendedName>
        <fullName evidence="4">2-amino-4-hydroxy-6-hydroxymethyldihydropteridine pyrophosphokinase</fullName>
        <ecNumber evidence="3">2.7.6.3</ecNumber>
    </recommendedName>
    <alternativeName>
        <fullName evidence="11">6-hydroxymethyl-7,8-dihydropterin pyrophosphokinase</fullName>
    </alternativeName>
    <alternativeName>
        <fullName evidence="12">7,8-dihydro-6-hydroxymethylpterin-pyrophosphokinase</fullName>
    </alternativeName>
</protein>
<dbReference type="AlphaFoldDB" id="A0A243WA91"/>
<evidence type="ECO:0000256" key="12">
    <source>
        <dbReference type="ARBA" id="ARBA00033413"/>
    </source>
</evidence>
<dbReference type="UniPathway" id="UPA00077">
    <property type="reaction ID" value="UER00155"/>
</dbReference>
<dbReference type="NCBIfam" id="TIGR01498">
    <property type="entry name" value="folK"/>
    <property type="match status" value="1"/>
</dbReference>
<keyword evidence="6" id="KW-0547">Nucleotide-binding</keyword>
<dbReference type="InterPro" id="IPR035907">
    <property type="entry name" value="Hppk_sf"/>
</dbReference>
<evidence type="ECO:0000313" key="14">
    <source>
        <dbReference type="EMBL" id="OUJ71174.1"/>
    </source>
</evidence>
<dbReference type="PROSITE" id="PS00794">
    <property type="entry name" value="HPPK"/>
    <property type="match status" value="1"/>
</dbReference>
<comment type="pathway">
    <text evidence="1">Cofactor biosynthesis; tetrahydrofolate biosynthesis; 2-amino-4-hydroxy-6-hydroxymethyl-7,8-dihydropteridine diphosphate from 7,8-dihydroneopterin triphosphate: step 4/4.</text>
</comment>
<keyword evidence="7 14" id="KW-0418">Kinase</keyword>
<organism evidence="14 15">
    <name type="scientific">Hymenobacter crusticola</name>
    <dbReference type="NCBI Taxonomy" id="1770526"/>
    <lineage>
        <taxon>Bacteria</taxon>
        <taxon>Pseudomonadati</taxon>
        <taxon>Bacteroidota</taxon>
        <taxon>Cytophagia</taxon>
        <taxon>Cytophagales</taxon>
        <taxon>Hymenobacteraceae</taxon>
        <taxon>Hymenobacter</taxon>
    </lineage>
</organism>
<comment type="similarity">
    <text evidence="2">Belongs to the HPPK family.</text>
</comment>
<comment type="function">
    <text evidence="10">Catalyzes the transfer of pyrophosphate from adenosine triphosphate (ATP) to 6-hydroxymethyl-7,8-dihydropterin, an enzymatic step in folate biosynthesis pathway.</text>
</comment>
<reference evidence="14 15" key="1">
    <citation type="submission" date="2017-01" db="EMBL/GenBank/DDBJ databases">
        <title>A new Hymenobacter.</title>
        <authorList>
            <person name="Liang Y."/>
            <person name="Feng F."/>
        </authorList>
    </citation>
    <scope>NUCLEOTIDE SEQUENCE [LARGE SCALE GENOMIC DNA]</scope>
    <source>
        <strain evidence="14">MIMBbqt21</strain>
    </source>
</reference>
<evidence type="ECO:0000259" key="13">
    <source>
        <dbReference type="PROSITE" id="PS00794"/>
    </source>
</evidence>
<sequence>MYVSYFTTLLASSELTAYLLLGSNLGDRIATLRTAVERLQVVAGRVTAQSGLYETAAWGLEEQPAFLNQAIRLETHLAPAALLDACQQVEQLAGRERLVRWGARTLDVDILLYGAVVLDTPRLQVPHPRLPERRFALVPLTEIAADVVHPELGRTVAELLEACADKLPVTRVSK</sequence>
<evidence type="ECO:0000256" key="1">
    <source>
        <dbReference type="ARBA" id="ARBA00005051"/>
    </source>
</evidence>
<keyword evidence="8" id="KW-0067">ATP-binding</keyword>
<keyword evidence="15" id="KW-1185">Reference proteome</keyword>
<proteinExistence type="inferred from homology"/>
<evidence type="ECO:0000256" key="8">
    <source>
        <dbReference type="ARBA" id="ARBA00022840"/>
    </source>
</evidence>
<evidence type="ECO:0000256" key="3">
    <source>
        <dbReference type="ARBA" id="ARBA00013253"/>
    </source>
</evidence>
<evidence type="ECO:0000313" key="15">
    <source>
        <dbReference type="Proteomes" id="UP000194873"/>
    </source>
</evidence>
<dbReference type="GO" id="GO:0003848">
    <property type="term" value="F:2-amino-4-hydroxy-6-hydroxymethyldihydropteridine diphosphokinase activity"/>
    <property type="evidence" value="ECO:0007669"/>
    <property type="project" value="UniProtKB-EC"/>
</dbReference>
<evidence type="ECO:0000256" key="9">
    <source>
        <dbReference type="ARBA" id="ARBA00022909"/>
    </source>
</evidence>
<accession>A0A243WA91</accession>
<name>A0A243WA91_9BACT</name>
<dbReference type="GO" id="GO:0005524">
    <property type="term" value="F:ATP binding"/>
    <property type="evidence" value="ECO:0007669"/>
    <property type="project" value="UniProtKB-KW"/>
</dbReference>
<evidence type="ECO:0000256" key="10">
    <source>
        <dbReference type="ARBA" id="ARBA00029409"/>
    </source>
</evidence>
<dbReference type="GO" id="GO:0046654">
    <property type="term" value="P:tetrahydrofolate biosynthetic process"/>
    <property type="evidence" value="ECO:0007669"/>
    <property type="project" value="UniProtKB-UniPathway"/>
</dbReference>
<evidence type="ECO:0000256" key="11">
    <source>
        <dbReference type="ARBA" id="ARBA00029766"/>
    </source>
</evidence>
<dbReference type="Pfam" id="PF01288">
    <property type="entry name" value="HPPK"/>
    <property type="match status" value="1"/>
</dbReference>
<evidence type="ECO:0000256" key="6">
    <source>
        <dbReference type="ARBA" id="ARBA00022741"/>
    </source>
</evidence>
<evidence type="ECO:0000256" key="2">
    <source>
        <dbReference type="ARBA" id="ARBA00005810"/>
    </source>
</evidence>
<dbReference type="CDD" id="cd00483">
    <property type="entry name" value="HPPK"/>
    <property type="match status" value="1"/>
</dbReference>
<evidence type="ECO:0000256" key="7">
    <source>
        <dbReference type="ARBA" id="ARBA00022777"/>
    </source>
</evidence>
<dbReference type="SUPFAM" id="SSF55083">
    <property type="entry name" value="6-hydroxymethyl-7,8-dihydropterin pyrophosphokinase, HPPK"/>
    <property type="match status" value="1"/>
</dbReference>
<dbReference type="GO" id="GO:0046656">
    <property type="term" value="P:folic acid biosynthetic process"/>
    <property type="evidence" value="ECO:0007669"/>
    <property type="project" value="UniProtKB-KW"/>
</dbReference>
<dbReference type="PANTHER" id="PTHR43071">
    <property type="entry name" value="2-AMINO-4-HYDROXY-6-HYDROXYMETHYLDIHYDROPTERIDINE PYROPHOSPHOKINASE"/>
    <property type="match status" value="1"/>
</dbReference>
<comment type="caution">
    <text evidence="14">The sequence shown here is derived from an EMBL/GenBank/DDBJ whole genome shotgun (WGS) entry which is preliminary data.</text>
</comment>
<dbReference type="Gene3D" id="3.30.70.560">
    <property type="entry name" value="7,8-Dihydro-6-hydroxymethylpterin-pyrophosphokinase HPPK"/>
    <property type="match status" value="1"/>
</dbReference>
<dbReference type="PANTHER" id="PTHR43071:SF1">
    <property type="entry name" value="2-AMINO-4-HYDROXY-6-HYDROXYMETHYLDIHYDROPTERIDINE PYROPHOSPHOKINASE"/>
    <property type="match status" value="1"/>
</dbReference>
<gene>
    <name evidence="14" type="ORF">BXP70_22065</name>
</gene>
<dbReference type="EMBL" id="MTSE01000017">
    <property type="protein sequence ID" value="OUJ71174.1"/>
    <property type="molecule type" value="Genomic_DNA"/>
</dbReference>
<evidence type="ECO:0000256" key="4">
    <source>
        <dbReference type="ARBA" id="ARBA00016218"/>
    </source>
</evidence>
<keyword evidence="5" id="KW-0808">Transferase</keyword>
<dbReference type="EC" id="2.7.6.3" evidence="3"/>
<feature type="domain" description="7,8-dihydro-6-hydroxymethylpterin-pyrophosphokinase" evidence="13">
    <location>
        <begin position="100"/>
        <end position="111"/>
    </location>
</feature>
<evidence type="ECO:0000256" key="5">
    <source>
        <dbReference type="ARBA" id="ARBA00022679"/>
    </source>
</evidence>